<dbReference type="EMBL" id="CARXXK010000001">
    <property type="protein sequence ID" value="CAI6345235.1"/>
    <property type="molecule type" value="Genomic_DNA"/>
</dbReference>
<keyword evidence="2" id="KW-1185">Reference proteome</keyword>
<proteinExistence type="predicted"/>
<dbReference type="AlphaFoldDB" id="A0AAV0VNT3"/>
<evidence type="ECO:0000313" key="1">
    <source>
        <dbReference type="EMBL" id="CAI6345235.1"/>
    </source>
</evidence>
<evidence type="ECO:0000313" key="2">
    <source>
        <dbReference type="Proteomes" id="UP001160148"/>
    </source>
</evidence>
<sequence length="71" mass="7884">MVRNTVQPPMTTAPLQRSWSHVLQCSMRMLAGVFMAHGPSSLRLSDAQAHDRIISSSPFTVIHITNIDIIL</sequence>
<name>A0AAV0VNT3_9HEMI</name>
<gene>
    <name evidence="1" type="ORF">MEUPH1_LOCUS2268</name>
</gene>
<comment type="caution">
    <text evidence="1">The sequence shown here is derived from an EMBL/GenBank/DDBJ whole genome shotgun (WGS) entry which is preliminary data.</text>
</comment>
<reference evidence="1 2" key="1">
    <citation type="submission" date="2023-01" db="EMBL/GenBank/DDBJ databases">
        <authorList>
            <person name="Whitehead M."/>
        </authorList>
    </citation>
    <scope>NUCLEOTIDE SEQUENCE [LARGE SCALE GENOMIC DNA]</scope>
</reference>
<accession>A0AAV0VNT3</accession>
<dbReference type="Proteomes" id="UP001160148">
    <property type="component" value="Unassembled WGS sequence"/>
</dbReference>
<protein>
    <submittedName>
        <fullName evidence="1">Uncharacterized protein</fullName>
    </submittedName>
</protein>
<organism evidence="1 2">
    <name type="scientific">Macrosiphum euphorbiae</name>
    <name type="common">potato aphid</name>
    <dbReference type="NCBI Taxonomy" id="13131"/>
    <lineage>
        <taxon>Eukaryota</taxon>
        <taxon>Metazoa</taxon>
        <taxon>Ecdysozoa</taxon>
        <taxon>Arthropoda</taxon>
        <taxon>Hexapoda</taxon>
        <taxon>Insecta</taxon>
        <taxon>Pterygota</taxon>
        <taxon>Neoptera</taxon>
        <taxon>Paraneoptera</taxon>
        <taxon>Hemiptera</taxon>
        <taxon>Sternorrhyncha</taxon>
        <taxon>Aphidomorpha</taxon>
        <taxon>Aphidoidea</taxon>
        <taxon>Aphididae</taxon>
        <taxon>Macrosiphini</taxon>
        <taxon>Macrosiphum</taxon>
    </lineage>
</organism>